<evidence type="ECO:0000256" key="8">
    <source>
        <dbReference type="PROSITE-ProRule" id="PRU00042"/>
    </source>
</evidence>
<dbReference type="GO" id="GO:0008270">
    <property type="term" value="F:zinc ion binding"/>
    <property type="evidence" value="ECO:0007669"/>
    <property type="project" value="UniProtKB-KW"/>
</dbReference>
<keyword evidence="7" id="KW-0539">Nucleus</keyword>
<feature type="compositionally biased region" description="Basic residues" evidence="9">
    <location>
        <begin position="45"/>
        <end position="56"/>
    </location>
</feature>
<dbReference type="Pfam" id="PF13912">
    <property type="entry name" value="zf-C2H2_6"/>
    <property type="match status" value="1"/>
</dbReference>
<evidence type="ECO:0000256" key="9">
    <source>
        <dbReference type="SAM" id="MobiDB-lite"/>
    </source>
</evidence>
<keyword evidence="4" id="KW-0862">Zinc</keyword>
<evidence type="ECO:0000256" key="7">
    <source>
        <dbReference type="ARBA" id="ARBA00023242"/>
    </source>
</evidence>
<dbReference type="PROSITE" id="PS50157">
    <property type="entry name" value="ZINC_FINGER_C2H2_2"/>
    <property type="match status" value="1"/>
</dbReference>
<keyword evidence="5" id="KW-0805">Transcription regulation</keyword>
<feature type="compositionally biased region" description="Basic and acidic residues" evidence="9">
    <location>
        <begin position="1"/>
        <end position="13"/>
    </location>
</feature>
<dbReference type="EMBL" id="JAAALK010000283">
    <property type="protein sequence ID" value="KAG8076398.1"/>
    <property type="molecule type" value="Genomic_DNA"/>
</dbReference>
<protein>
    <recommendedName>
        <fullName evidence="10">C2H2-type domain-containing protein</fullName>
    </recommendedName>
</protein>
<gene>
    <name evidence="11" type="ORF">GUJ93_ZPchr0006g44041</name>
</gene>
<dbReference type="InterPro" id="IPR052426">
    <property type="entry name" value="Plant_dev_regulator"/>
</dbReference>
<evidence type="ECO:0000256" key="6">
    <source>
        <dbReference type="ARBA" id="ARBA00023163"/>
    </source>
</evidence>
<evidence type="ECO:0000259" key="10">
    <source>
        <dbReference type="PROSITE" id="PS50157"/>
    </source>
</evidence>
<keyword evidence="2" id="KW-0479">Metal-binding</keyword>
<reference evidence="11" key="2">
    <citation type="submission" date="2021-02" db="EMBL/GenBank/DDBJ databases">
        <authorList>
            <person name="Kimball J.A."/>
            <person name="Haas M.W."/>
            <person name="Macchietto M."/>
            <person name="Kono T."/>
            <person name="Duquette J."/>
            <person name="Shao M."/>
        </authorList>
    </citation>
    <scope>NUCLEOTIDE SEQUENCE</scope>
    <source>
        <tissue evidence="11">Fresh leaf tissue</tissue>
    </source>
</reference>
<evidence type="ECO:0000256" key="4">
    <source>
        <dbReference type="ARBA" id="ARBA00022833"/>
    </source>
</evidence>
<dbReference type="OrthoDB" id="1708403at2759"/>
<evidence type="ECO:0000256" key="3">
    <source>
        <dbReference type="ARBA" id="ARBA00022771"/>
    </source>
</evidence>
<evidence type="ECO:0000313" key="12">
    <source>
        <dbReference type="Proteomes" id="UP000729402"/>
    </source>
</evidence>
<reference evidence="11" key="1">
    <citation type="journal article" date="2021" name="bioRxiv">
        <title>Whole Genome Assembly and Annotation of Northern Wild Rice, Zizania palustris L., Supports a Whole Genome Duplication in the Zizania Genus.</title>
        <authorList>
            <person name="Haas M."/>
            <person name="Kono T."/>
            <person name="Macchietto M."/>
            <person name="Millas R."/>
            <person name="McGilp L."/>
            <person name="Shao M."/>
            <person name="Duquette J."/>
            <person name="Hirsch C.N."/>
            <person name="Kimball J."/>
        </authorList>
    </citation>
    <scope>NUCLEOTIDE SEQUENCE</scope>
    <source>
        <tissue evidence="11">Fresh leaf tissue</tissue>
    </source>
</reference>
<comment type="subcellular location">
    <subcellularLocation>
        <location evidence="1">Nucleus</location>
    </subcellularLocation>
</comment>
<feature type="domain" description="C2H2-type" evidence="10">
    <location>
        <begin position="25"/>
        <end position="52"/>
    </location>
</feature>
<keyword evidence="3 8" id="KW-0863">Zinc-finger</keyword>
<dbReference type="PANTHER" id="PTHR45801">
    <property type="entry name" value="OS07G0101800 PROTEIN"/>
    <property type="match status" value="1"/>
</dbReference>
<dbReference type="PROSITE" id="PS00028">
    <property type="entry name" value="ZINC_FINGER_C2H2_1"/>
    <property type="match status" value="1"/>
</dbReference>
<dbReference type="Proteomes" id="UP000729402">
    <property type="component" value="Unassembled WGS sequence"/>
</dbReference>
<comment type="caution">
    <text evidence="11">The sequence shown here is derived from an EMBL/GenBank/DDBJ whole genome shotgun (WGS) entry which is preliminary data.</text>
</comment>
<name>A0A8J5W3N4_ZIZPA</name>
<dbReference type="InterPro" id="IPR013087">
    <property type="entry name" value="Znf_C2H2_type"/>
</dbReference>
<feature type="region of interest" description="Disordered" evidence="9">
    <location>
        <begin position="1"/>
        <end position="24"/>
    </location>
</feature>
<dbReference type="PANTHER" id="PTHR45801:SF95">
    <property type="entry name" value="OS02G0100900 PROTEIN"/>
    <property type="match status" value="1"/>
</dbReference>
<sequence length="145" mass="16289">MEESSRRMSRREPWSSMLAWPPRSYPCGFCKREFRSAQALGGHMNVHRRDRARLRHAASPPPAPPRPRLRLPPPPPKQPPLLPNLNYPPPARDYYSVLDQTTTAPELNLELGPPAAADATTPIHHDEDDDDDGSLDLELRLSSAC</sequence>
<evidence type="ECO:0000256" key="2">
    <source>
        <dbReference type="ARBA" id="ARBA00022723"/>
    </source>
</evidence>
<evidence type="ECO:0000256" key="5">
    <source>
        <dbReference type="ARBA" id="ARBA00023015"/>
    </source>
</evidence>
<evidence type="ECO:0000256" key="1">
    <source>
        <dbReference type="ARBA" id="ARBA00004123"/>
    </source>
</evidence>
<feature type="region of interest" description="Disordered" evidence="9">
    <location>
        <begin position="38"/>
        <end position="145"/>
    </location>
</feature>
<dbReference type="GO" id="GO:0005634">
    <property type="term" value="C:nucleus"/>
    <property type="evidence" value="ECO:0007669"/>
    <property type="project" value="UniProtKB-SubCell"/>
</dbReference>
<keyword evidence="6" id="KW-0804">Transcription</keyword>
<accession>A0A8J5W3N4</accession>
<dbReference type="AlphaFoldDB" id="A0A8J5W3N4"/>
<proteinExistence type="predicted"/>
<organism evidence="11 12">
    <name type="scientific">Zizania palustris</name>
    <name type="common">Northern wild rice</name>
    <dbReference type="NCBI Taxonomy" id="103762"/>
    <lineage>
        <taxon>Eukaryota</taxon>
        <taxon>Viridiplantae</taxon>
        <taxon>Streptophyta</taxon>
        <taxon>Embryophyta</taxon>
        <taxon>Tracheophyta</taxon>
        <taxon>Spermatophyta</taxon>
        <taxon>Magnoliopsida</taxon>
        <taxon>Liliopsida</taxon>
        <taxon>Poales</taxon>
        <taxon>Poaceae</taxon>
        <taxon>BOP clade</taxon>
        <taxon>Oryzoideae</taxon>
        <taxon>Oryzeae</taxon>
        <taxon>Zizaniinae</taxon>
        <taxon>Zizania</taxon>
    </lineage>
</organism>
<feature type="compositionally biased region" description="Pro residues" evidence="9">
    <location>
        <begin position="59"/>
        <end position="91"/>
    </location>
</feature>
<evidence type="ECO:0000313" key="11">
    <source>
        <dbReference type="EMBL" id="KAG8076398.1"/>
    </source>
</evidence>
<keyword evidence="12" id="KW-1185">Reference proteome</keyword>